<evidence type="ECO:0000259" key="8">
    <source>
        <dbReference type="Pfam" id="PF08543"/>
    </source>
</evidence>
<dbReference type="InterPro" id="IPR013749">
    <property type="entry name" value="PM/HMP-P_kinase-1"/>
</dbReference>
<keyword evidence="5 9" id="KW-0418">Kinase</keyword>
<dbReference type="EC" id="2.7.1.35" evidence="2"/>
<feature type="domain" description="Pyridoxamine kinase/Phosphomethylpyrimidine kinase" evidence="8">
    <location>
        <begin position="119"/>
        <end position="200"/>
    </location>
</feature>
<evidence type="ECO:0000256" key="1">
    <source>
        <dbReference type="ARBA" id="ARBA00008805"/>
    </source>
</evidence>
<dbReference type="GO" id="GO:0005524">
    <property type="term" value="F:ATP binding"/>
    <property type="evidence" value="ECO:0007669"/>
    <property type="project" value="UniProtKB-KW"/>
</dbReference>
<dbReference type="InterPro" id="IPR004625">
    <property type="entry name" value="PyrdxlKinase"/>
</dbReference>
<gene>
    <name evidence="9" type="ORF">SEPMUDRAFT_150853</name>
</gene>
<dbReference type="Proteomes" id="UP000016931">
    <property type="component" value="Unassembled WGS sequence"/>
</dbReference>
<keyword evidence="3" id="KW-0808">Transferase</keyword>
<dbReference type="EMBL" id="KB456267">
    <property type="protein sequence ID" value="EMF10899.1"/>
    <property type="molecule type" value="Genomic_DNA"/>
</dbReference>
<dbReference type="HOGENOM" id="CLU_046496_0_0_1"/>
<evidence type="ECO:0000313" key="10">
    <source>
        <dbReference type="Proteomes" id="UP000016931"/>
    </source>
</evidence>
<dbReference type="NCBIfam" id="TIGR00687">
    <property type="entry name" value="pyridox_kin"/>
    <property type="match status" value="1"/>
</dbReference>
<evidence type="ECO:0000256" key="4">
    <source>
        <dbReference type="ARBA" id="ARBA00022741"/>
    </source>
</evidence>
<dbReference type="GO" id="GO:0005829">
    <property type="term" value="C:cytosol"/>
    <property type="evidence" value="ECO:0007669"/>
    <property type="project" value="TreeGrafter"/>
</dbReference>
<proteinExistence type="inferred from homology"/>
<dbReference type="OMA" id="WEGLKQS"/>
<evidence type="ECO:0000256" key="2">
    <source>
        <dbReference type="ARBA" id="ARBA00012104"/>
    </source>
</evidence>
<dbReference type="PANTHER" id="PTHR10534">
    <property type="entry name" value="PYRIDOXAL KINASE"/>
    <property type="match status" value="1"/>
</dbReference>
<organism evidence="9 10">
    <name type="scientific">Sphaerulina musiva (strain SO2202)</name>
    <name type="common">Poplar stem canker fungus</name>
    <name type="synonym">Septoria musiva</name>
    <dbReference type="NCBI Taxonomy" id="692275"/>
    <lineage>
        <taxon>Eukaryota</taxon>
        <taxon>Fungi</taxon>
        <taxon>Dikarya</taxon>
        <taxon>Ascomycota</taxon>
        <taxon>Pezizomycotina</taxon>
        <taxon>Dothideomycetes</taxon>
        <taxon>Dothideomycetidae</taxon>
        <taxon>Mycosphaerellales</taxon>
        <taxon>Mycosphaerellaceae</taxon>
        <taxon>Sphaerulina</taxon>
    </lineage>
</organism>
<dbReference type="eggNOG" id="KOG2599">
    <property type="taxonomic scope" value="Eukaryota"/>
</dbReference>
<dbReference type="GO" id="GO:0008478">
    <property type="term" value="F:pyridoxal kinase activity"/>
    <property type="evidence" value="ECO:0007669"/>
    <property type="project" value="UniProtKB-EC"/>
</dbReference>
<dbReference type="InterPro" id="IPR029056">
    <property type="entry name" value="Ribokinase-like"/>
</dbReference>
<dbReference type="GeneID" id="27903575"/>
<dbReference type="SUPFAM" id="SSF53613">
    <property type="entry name" value="Ribokinase-like"/>
    <property type="match status" value="1"/>
</dbReference>
<evidence type="ECO:0000256" key="5">
    <source>
        <dbReference type="ARBA" id="ARBA00022777"/>
    </source>
</evidence>
<feature type="region of interest" description="Disordered" evidence="7">
    <location>
        <begin position="314"/>
        <end position="338"/>
    </location>
</feature>
<evidence type="ECO:0000256" key="6">
    <source>
        <dbReference type="ARBA" id="ARBA00022840"/>
    </source>
</evidence>
<keyword evidence="6" id="KW-0067">ATP-binding</keyword>
<dbReference type="Gene3D" id="3.40.1190.20">
    <property type="match status" value="1"/>
</dbReference>
<dbReference type="RefSeq" id="XP_016759020.1">
    <property type="nucleotide sequence ID" value="XM_016906438.1"/>
</dbReference>
<comment type="similarity">
    <text evidence="1">Belongs to the pyridoxine kinase family.</text>
</comment>
<name>N1QK16_SPHMS</name>
<keyword evidence="10" id="KW-1185">Reference proteome</keyword>
<sequence>MTDTSDLDVPETHVLAVASHVTSGYVGNTMATFCMQTLGCEVSAIHTVNYSNHVAYRAFKGRKSTPSEVADLYAGLQETRLDDFDMMLSGYCPSAALVEEVGKIARKQKLASSTKPGSFFWVLDPVMGDNGRIYVAEDTVPEYKSLLKDADLVLPNQFEAELLSEIKIRDLGSMRDAIAKLHEKGCPNVVVTSIRLPASTSAGEEEGQKSDGQQAMLSVIGSTATSTGTPRLFRVTVPALPVFFSGTGDMFAALLVARLREAAQAGNVLDRPSWKSEDHVKGCELPLAKATEKVLASMGAVLKDTARHYEAVKRSLDAPPEMNEGKGEAGEKARETERHLRLTRAAEVRVVRNARVLREPPNLELFKAEEVLLS</sequence>
<evidence type="ECO:0000313" key="9">
    <source>
        <dbReference type="EMBL" id="EMF10899.1"/>
    </source>
</evidence>
<keyword evidence="4" id="KW-0547">Nucleotide-binding</keyword>
<dbReference type="OrthoDB" id="2104723at2759"/>
<protein>
    <recommendedName>
        <fullName evidence="2">pyridoxal kinase</fullName>
        <ecNumber evidence="2">2.7.1.35</ecNumber>
    </recommendedName>
</protein>
<dbReference type="CDD" id="cd01173">
    <property type="entry name" value="pyridoxal_pyridoxamine_kinase"/>
    <property type="match status" value="1"/>
</dbReference>
<dbReference type="PANTHER" id="PTHR10534:SF2">
    <property type="entry name" value="PYRIDOXAL KINASE"/>
    <property type="match status" value="1"/>
</dbReference>
<accession>N1QK16</accession>
<reference evidence="9 10" key="1">
    <citation type="journal article" date="2012" name="PLoS Pathog.">
        <title>Diverse lifestyles and strategies of plant pathogenesis encoded in the genomes of eighteen Dothideomycetes fungi.</title>
        <authorList>
            <person name="Ohm R.A."/>
            <person name="Feau N."/>
            <person name="Henrissat B."/>
            <person name="Schoch C.L."/>
            <person name="Horwitz B.A."/>
            <person name="Barry K.W."/>
            <person name="Condon B.J."/>
            <person name="Copeland A.C."/>
            <person name="Dhillon B."/>
            <person name="Glaser F."/>
            <person name="Hesse C.N."/>
            <person name="Kosti I."/>
            <person name="LaButti K."/>
            <person name="Lindquist E.A."/>
            <person name="Lucas S."/>
            <person name="Salamov A.A."/>
            <person name="Bradshaw R.E."/>
            <person name="Ciuffetti L."/>
            <person name="Hamelin R.C."/>
            <person name="Kema G.H.J."/>
            <person name="Lawrence C."/>
            <person name="Scott J.A."/>
            <person name="Spatafora J.W."/>
            <person name="Turgeon B.G."/>
            <person name="de Wit P.J.G.M."/>
            <person name="Zhong S."/>
            <person name="Goodwin S.B."/>
            <person name="Grigoriev I.V."/>
        </authorList>
    </citation>
    <scope>NUCLEOTIDE SEQUENCE [LARGE SCALE GENOMIC DNA]</scope>
    <source>
        <strain evidence="9 10">SO2202</strain>
    </source>
</reference>
<evidence type="ECO:0000256" key="7">
    <source>
        <dbReference type="SAM" id="MobiDB-lite"/>
    </source>
</evidence>
<feature type="compositionally biased region" description="Basic and acidic residues" evidence="7">
    <location>
        <begin position="323"/>
        <end position="338"/>
    </location>
</feature>
<evidence type="ECO:0000256" key="3">
    <source>
        <dbReference type="ARBA" id="ARBA00022679"/>
    </source>
</evidence>
<dbReference type="GO" id="GO:0009443">
    <property type="term" value="P:pyridoxal 5'-phosphate salvage"/>
    <property type="evidence" value="ECO:0007669"/>
    <property type="project" value="InterPro"/>
</dbReference>
<dbReference type="Pfam" id="PF08543">
    <property type="entry name" value="Phos_pyr_kin"/>
    <property type="match status" value="1"/>
</dbReference>
<dbReference type="AlphaFoldDB" id="N1QK16"/>
<dbReference type="STRING" id="692275.N1QK16"/>